<dbReference type="GO" id="GO:0016740">
    <property type="term" value="F:transferase activity"/>
    <property type="evidence" value="ECO:0007669"/>
    <property type="project" value="UniProtKB-KW"/>
</dbReference>
<protein>
    <submittedName>
        <fullName evidence="2">Methionyl-tRNA formyltransferase</fullName>
    </submittedName>
</protein>
<name>A0A0D5Y4B1_9PSED</name>
<dbReference type="InterPro" id="IPR036477">
    <property type="entry name" value="Formyl_transf_N_sf"/>
</dbReference>
<evidence type="ECO:0000313" key="2">
    <source>
        <dbReference type="EMBL" id="AKA25842.1"/>
    </source>
</evidence>
<dbReference type="EMBL" id="CP011110">
    <property type="protein sequence ID" value="AKA25842.1"/>
    <property type="molecule type" value="Genomic_DNA"/>
</dbReference>
<organism evidence="2 3">
    <name type="scientific">Pseudomonas chlororaphis</name>
    <dbReference type="NCBI Taxonomy" id="587753"/>
    <lineage>
        <taxon>Bacteria</taxon>
        <taxon>Pseudomonadati</taxon>
        <taxon>Pseudomonadota</taxon>
        <taxon>Gammaproteobacteria</taxon>
        <taxon>Pseudomonadales</taxon>
        <taxon>Pseudomonadaceae</taxon>
        <taxon>Pseudomonas</taxon>
    </lineage>
</organism>
<dbReference type="AlphaFoldDB" id="A0A0D5Y4B1"/>
<reference evidence="2 3" key="1">
    <citation type="journal article" date="2015" name="Mol. Plant Microbe Interact.">
        <title>Comparative Genomic Analysis of Pseudomonas chlororaphis PCL1606 Reveals New Insight into Antifungal Compounds Involved in Biocontrol.</title>
        <authorList>
            <person name="Calderon C.E."/>
            <person name="Ramos C."/>
            <person name="de Vicente A."/>
            <person name="Cazorla F.M."/>
        </authorList>
    </citation>
    <scope>NUCLEOTIDE SEQUENCE [LARGE SCALE GENOMIC DNA]</scope>
    <source>
        <strain evidence="2 3">PCL1606</strain>
    </source>
</reference>
<sequence length="200" mass="23291">MQTIEPCKDKVLLSVCTMDWCDHGVEFAKTVFSNLEVFCWDPGDPYPYHLEDWEGDWIISYRGDFIFPESIYRRARKGAINLHPAPPKYRGLGSQHYAIYYQDETYGSTCHHLAPSVDSGEIIHVARFNIAPAETASSLRLHVGAYCLQQFIHLLTDYILQGRPLPVSPERWGERLYKQSELKPWMERIRAEEPDHRCFK</sequence>
<accession>A0A0D5Y4B1</accession>
<gene>
    <name evidence="2" type="ORF">PCL1606_43950</name>
</gene>
<dbReference type="KEGG" id="pcz:PCL1606_43950"/>
<dbReference type="Pfam" id="PF00551">
    <property type="entry name" value="Formyl_trans_N"/>
    <property type="match status" value="1"/>
</dbReference>
<dbReference type="PATRIC" id="fig|587753.10.peg.4392"/>
<evidence type="ECO:0000313" key="3">
    <source>
        <dbReference type="Proteomes" id="UP000032748"/>
    </source>
</evidence>
<dbReference type="Gene3D" id="3.40.50.12230">
    <property type="match status" value="1"/>
</dbReference>
<dbReference type="RefSeq" id="WP_044461913.1">
    <property type="nucleotide sequence ID" value="NZ_CP011110.1"/>
</dbReference>
<dbReference type="SUPFAM" id="SSF53328">
    <property type="entry name" value="Formyltransferase"/>
    <property type="match status" value="1"/>
</dbReference>
<dbReference type="OrthoDB" id="9788208at2"/>
<evidence type="ECO:0000259" key="1">
    <source>
        <dbReference type="Pfam" id="PF00551"/>
    </source>
</evidence>
<keyword evidence="2" id="KW-0808">Transferase</keyword>
<dbReference type="InterPro" id="IPR002376">
    <property type="entry name" value="Formyl_transf_N"/>
</dbReference>
<dbReference type="Proteomes" id="UP000032748">
    <property type="component" value="Chromosome"/>
</dbReference>
<feature type="domain" description="Formyl transferase N-terminal" evidence="1">
    <location>
        <begin position="66"/>
        <end position="140"/>
    </location>
</feature>
<proteinExistence type="predicted"/>